<feature type="transmembrane region" description="Helical" evidence="1">
    <location>
        <begin position="496"/>
        <end position="517"/>
    </location>
</feature>
<protein>
    <submittedName>
        <fullName evidence="3">Uncharacterized protein</fullName>
    </submittedName>
</protein>
<evidence type="ECO:0000256" key="2">
    <source>
        <dbReference type="SAM" id="SignalP"/>
    </source>
</evidence>
<keyword evidence="1" id="KW-0812">Transmembrane</keyword>
<comment type="caution">
    <text evidence="3">The sequence shown here is derived from an EMBL/GenBank/DDBJ whole genome shotgun (WGS) entry which is preliminary data.</text>
</comment>
<evidence type="ECO:0000313" key="4">
    <source>
        <dbReference type="Proteomes" id="UP001295423"/>
    </source>
</evidence>
<keyword evidence="4" id="KW-1185">Reference proteome</keyword>
<proteinExistence type="predicted"/>
<keyword evidence="1" id="KW-0472">Membrane</keyword>
<evidence type="ECO:0000256" key="1">
    <source>
        <dbReference type="SAM" id="Phobius"/>
    </source>
</evidence>
<dbReference type="Proteomes" id="UP001295423">
    <property type="component" value="Unassembled WGS sequence"/>
</dbReference>
<keyword evidence="1" id="KW-1133">Transmembrane helix</keyword>
<organism evidence="3 4">
    <name type="scientific">Cylindrotheca closterium</name>
    <dbReference type="NCBI Taxonomy" id="2856"/>
    <lineage>
        <taxon>Eukaryota</taxon>
        <taxon>Sar</taxon>
        <taxon>Stramenopiles</taxon>
        <taxon>Ochrophyta</taxon>
        <taxon>Bacillariophyta</taxon>
        <taxon>Bacillariophyceae</taxon>
        <taxon>Bacillariophycidae</taxon>
        <taxon>Bacillariales</taxon>
        <taxon>Bacillariaceae</taxon>
        <taxon>Cylindrotheca</taxon>
    </lineage>
</organism>
<accession>A0AAD2FHE7</accession>
<evidence type="ECO:0000313" key="3">
    <source>
        <dbReference type="EMBL" id="CAJ1931944.1"/>
    </source>
</evidence>
<gene>
    <name evidence="3" type="ORF">CYCCA115_LOCUS2620</name>
</gene>
<feature type="chain" id="PRO_5042145360" evidence="2">
    <location>
        <begin position="20"/>
        <end position="564"/>
    </location>
</feature>
<keyword evidence="2" id="KW-0732">Signal</keyword>
<dbReference type="AlphaFoldDB" id="A0AAD2FHE7"/>
<feature type="signal peptide" evidence="2">
    <location>
        <begin position="1"/>
        <end position="19"/>
    </location>
</feature>
<reference evidence="3" key="1">
    <citation type="submission" date="2023-08" db="EMBL/GenBank/DDBJ databases">
        <authorList>
            <person name="Audoor S."/>
            <person name="Bilcke G."/>
        </authorList>
    </citation>
    <scope>NUCLEOTIDE SEQUENCE</scope>
</reference>
<name>A0AAD2FHE7_9STRA</name>
<dbReference type="EMBL" id="CAKOGP040000191">
    <property type="protein sequence ID" value="CAJ1931944.1"/>
    <property type="molecule type" value="Genomic_DNA"/>
</dbReference>
<sequence length="564" mass="62240">MKATLQFTIIAFLVPYVSSAEFFVGYEAQTRVTDHAAIDIDQQKIDLMLALGRLENVKKIYEQGGNSQSIARVNIIDSNIDVNTVAIPSGTEVVGKSVLGNQVYGTLLLGLGPNDDEALIQYPPKTMESNRNCQVGGLVSMDLEMTDGCFADSGELRVLDSDIHFEYSYNSQFDNFNGRTIQRFSLFAEEEMAACGKNCPYNDFAKFVNYYGEYDYADKWIQAAFFEKSTSFDRGNIDFSEVGKKALEPAVQIATKFMNIWMYTIRMMESALDTCEVPCNDDGCKYDAVHNWDQAVAFHAGSLQDEGILLYAFADVMCRTFRSCGIDGSMRVGTSFANNKAIHHFKLGQSYILQKDCKNARISKEEIVKAMTIPLIQATLFTAYAEGRDSGKLSSGDQATKKVRAASFAASVLPIVHHCSEGDASIIYENLGIENGDDVHKEIDFPAVKEAFERNYQCMGVTCKGVGGIWEDGAYAKHAAPCQYEPVDETARSGILFGHFLAILLMPLAILGSVVAMRASRKRRTLKAAEENRQTVTGILDDIGLEDVQLDGEQQDTPSLPSIA</sequence>